<sequence>MAGPKELLLGGIGHCISWASPGPHPKEEPEKTRSLEVFIGNLIARKYRELTALLALFGELLVDDDALRERCRREVSTRNDRLPRWIAGLPHARVSRVMRRTDVLGDGDELVVSLTLADATELILSVLLDHNRLSSVIDFQLLTGPSESVVVPSPSDTAFVDMDPADARAWIENGLRFERYARRPKEWRDFAPIVRWMISRLPEGGVAYEKPHWDEDAVTELLDDFFATPAGAPFADDDYRDVLLELCESGFGDPLRWSTFRISDILRLPYHDEHVPLEIALDAPALLRAFVPFAHSRSGIGQDITGDALKTIDDMSRGYRRRLLDDAMVYYDEGDADPRPWRSYPDQAS</sequence>
<dbReference type="AlphaFoldDB" id="A0A7I7QP61"/>
<keyword evidence="2" id="KW-1185">Reference proteome</keyword>
<gene>
    <name evidence="1" type="ORF">MSEDJ_22590</name>
</gene>
<evidence type="ECO:0000313" key="1">
    <source>
        <dbReference type="EMBL" id="BBY28163.1"/>
    </source>
</evidence>
<name>A0A7I7QP61_9MYCO</name>
<protein>
    <submittedName>
        <fullName evidence="1">Uncharacterized protein</fullName>
    </submittedName>
</protein>
<reference evidence="1 2" key="1">
    <citation type="journal article" date="2019" name="Emerg. Microbes Infect.">
        <title>Comprehensive subspecies identification of 175 nontuberculous mycobacteria species based on 7547 genomic profiles.</title>
        <authorList>
            <person name="Matsumoto Y."/>
            <person name="Kinjo T."/>
            <person name="Motooka D."/>
            <person name="Nabeya D."/>
            <person name="Jung N."/>
            <person name="Uechi K."/>
            <person name="Horii T."/>
            <person name="Iida T."/>
            <person name="Fujita J."/>
            <person name="Nakamura S."/>
        </authorList>
    </citation>
    <scope>NUCLEOTIDE SEQUENCE [LARGE SCALE GENOMIC DNA]</scope>
    <source>
        <strain evidence="1 2">JCM 17899</strain>
    </source>
</reference>
<organism evidence="1 2">
    <name type="scientific">Mycolicibacterium sediminis</name>
    <dbReference type="NCBI Taxonomy" id="1286180"/>
    <lineage>
        <taxon>Bacteria</taxon>
        <taxon>Bacillati</taxon>
        <taxon>Actinomycetota</taxon>
        <taxon>Actinomycetes</taxon>
        <taxon>Mycobacteriales</taxon>
        <taxon>Mycobacteriaceae</taxon>
        <taxon>Mycolicibacterium</taxon>
    </lineage>
</organism>
<dbReference type="EMBL" id="AP022588">
    <property type="protein sequence ID" value="BBY28163.1"/>
    <property type="molecule type" value="Genomic_DNA"/>
</dbReference>
<dbReference type="Proteomes" id="UP000467193">
    <property type="component" value="Chromosome"/>
</dbReference>
<accession>A0A7I7QP61</accession>
<evidence type="ECO:0000313" key="2">
    <source>
        <dbReference type="Proteomes" id="UP000467193"/>
    </source>
</evidence>
<proteinExistence type="predicted"/>
<dbReference type="KEGG" id="msei:MSEDJ_22590"/>